<gene>
    <name evidence="2" type="ORF">Scep_024387</name>
</gene>
<dbReference type="EMBL" id="JBBNAG010000010">
    <property type="protein sequence ID" value="KAK9100957.1"/>
    <property type="molecule type" value="Genomic_DNA"/>
</dbReference>
<organism evidence="2 3">
    <name type="scientific">Stephania cephalantha</name>
    <dbReference type="NCBI Taxonomy" id="152367"/>
    <lineage>
        <taxon>Eukaryota</taxon>
        <taxon>Viridiplantae</taxon>
        <taxon>Streptophyta</taxon>
        <taxon>Embryophyta</taxon>
        <taxon>Tracheophyta</taxon>
        <taxon>Spermatophyta</taxon>
        <taxon>Magnoliopsida</taxon>
        <taxon>Ranunculales</taxon>
        <taxon>Menispermaceae</taxon>
        <taxon>Menispermoideae</taxon>
        <taxon>Cissampelideae</taxon>
        <taxon>Stephania</taxon>
    </lineage>
</organism>
<comment type="caution">
    <text evidence="2">The sequence shown here is derived from an EMBL/GenBank/DDBJ whole genome shotgun (WGS) entry which is preliminary data.</text>
</comment>
<evidence type="ECO:0000313" key="3">
    <source>
        <dbReference type="Proteomes" id="UP001419268"/>
    </source>
</evidence>
<feature type="region of interest" description="Disordered" evidence="1">
    <location>
        <begin position="50"/>
        <end position="74"/>
    </location>
</feature>
<sequence length="74" mass="8361">MAAMVRRRANIGYTRSYANNMTFVIVKSAILRNRSMNKVFKFHELLMNGGHGSSKGKYRGGDHDSRSAILRNEA</sequence>
<keyword evidence="3" id="KW-1185">Reference proteome</keyword>
<proteinExistence type="predicted"/>
<evidence type="ECO:0000256" key="1">
    <source>
        <dbReference type="SAM" id="MobiDB-lite"/>
    </source>
</evidence>
<dbReference type="AlphaFoldDB" id="A0AAP0EZB3"/>
<feature type="compositionally biased region" description="Basic and acidic residues" evidence="1">
    <location>
        <begin position="59"/>
        <end position="74"/>
    </location>
</feature>
<dbReference type="Proteomes" id="UP001419268">
    <property type="component" value="Unassembled WGS sequence"/>
</dbReference>
<reference evidence="2 3" key="1">
    <citation type="submission" date="2024-01" db="EMBL/GenBank/DDBJ databases">
        <title>Genome assemblies of Stephania.</title>
        <authorList>
            <person name="Yang L."/>
        </authorList>
    </citation>
    <scope>NUCLEOTIDE SEQUENCE [LARGE SCALE GENOMIC DNA]</scope>
    <source>
        <strain evidence="2">JXDWG</strain>
        <tissue evidence="2">Leaf</tissue>
    </source>
</reference>
<accession>A0AAP0EZB3</accession>
<evidence type="ECO:0000313" key="2">
    <source>
        <dbReference type="EMBL" id="KAK9100957.1"/>
    </source>
</evidence>
<name>A0AAP0EZB3_9MAGN</name>
<protein>
    <submittedName>
        <fullName evidence="2">Uncharacterized protein</fullName>
    </submittedName>
</protein>